<gene>
    <name evidence="1" type="ORF">F4Y42_06220</name>
</gene>
<sequence>MLLKFEKRDPQLDFLLRTECLLRPGSTWLLRIASDGLAYERRGLRVRPGERYVILSTDEKIDGSGHVSPIDVKCAGVNAAILDLPSSLKETWQRSIQNLGLGQARAIEVWPAGLSALAWDGEGYGEWPASERPCLAILADHPLESLRVSIDSGPLHVFESTTLDPGEPLFLELPPLPVGFHRLRFSADSKLAGETETLEEQEATIRILEDRPQTSTIDHRGPLSVQIDPPHPTIEQLWDGDVEVLLRGPQNREVACRVSLFERNGGGAILAKDLPPVRLPVSPEDWKNHFDRRFREREDVQEAYDWANVCVMEFGVGELGSFTLRCERPFTPIRWALRREGKEYVARLFDDSGHTGQPTISRATFESPCNEQEVPIKEEIHVPDHGGMYIARTQSDTAAVIAPPVLPRGSGFAALSFNPEIKRLRRSTDSAMRVIEISGIWSRARLPGNLLAALRQQKVMEVLAAELFRLVCGENWTIAEEQTDLSGRDSRALEALSRAISSNPVEAGAGTALLRDAGTMSLYDCSHRVEHFATLAVTHRLLPESIQRMATSRPESTSFGAPSWLAEFALRLASDPASAEGWAGSDLRSGLNRLMESPSLFRAARFAVLATQPLLSSRVQSGDLYVGWKWP</sequence>
<reference evidence="1" key="1">
    <citation type="submission" date="2019-09" db="EMBL/GenBank/DDBJ databases">
        <title>Characterisation of the sponge microbiome using genome-centric metagenomics.</title>
        <authorList>
            <person name="Engelberts J.P."/>
            <person name="Robbins S.J."/>
            <person name="De Goeij J.M."/>
            <person name="Aranda M."/>
            <person name="Bell S.C."/>
            <person name="Webster N.S."/>
        </authorList>
    </citation>
    <scope>NUCLEOTIDE SEQUENCE</scope>
    <source>
        <strain evidence="1">SB0664_bin_27</strain>
    </source>
</reference>
<dbReference type="EMBL" id="VXRG01000053">
    <property type="protein sequence ID" value="MXY93031.1"/>
    <property type="molecule type" value="Genomic_DNA"/>
</dbReference>
<dbReference type="AlphaFoldDB" id="A0A6B0YRZ7"/>
<protein>
    <submittedName>
        <fullName evidence="1">Uncharacterized protein</fullName>
    </submittedName>
</protein>
<proteinExistence type="predicted"/>
<name>A0A6B0YRZ7_9CHLR</name>
<comment type="caution">
    <text evidence="1">The sequence shown here is derived from an EMBL/GenBank/DDBJ whole genome shotgun (WGS) entry which is preliminary data.</text>
</comment>
<evidence type="ECO:0000313" key="1">
    <source>
        <dbReference type="EMBL" id="MXY93031.1"/>
    </source>
</evidence>
<organism evidence="1">
    <name type="scientific">Caldilineaceae bacterium SB0664_bin_27</name>
    <dbReference type="NCBI Taxonomy" id="2605260"/>
    <lineage>
        <taxon>Bacteria</taxon>
        <taxon>Bacillati</taxon>
        <taxon>Chloroflexota</taxon>
        <taxon>Caldilineae</taxon>
        <taxon>Caldilineales</taxon>
        <taxon>Caldilineaceae</taxon>
    </lineage>
</organism>
<accession>A0A6B0YRZ7</accession>